<dbReference type="SUPFAM" id="SSF51556">
    <property type="entry name" value="Metallo-dependent hydrolases"/>
    <property type="match status" value="1"/>
</dbReference>
<dbReference type="EC" id="3.5.1.5" evidence="2"/>
<evidence type="ECO:0000256" key="5">
    <source>
        <dbReference type="ARBA" id="ARBA00022801"/>
    </source>
</evidence>
<reference evidence="14" key="1">
    <citation type="submission" date="2021-02" db="EMBL/GenBank/DDBJ databases">
        <title>Genome sequence Cadophora malorum strain M34.</title>
        <authorList>
            <person name="Stefanovic E."/>
            <person name="Vu D."/>
            <person name="Scully C."/>
            <person name="Dijksterhuis J."/>
            <person name="Roader J."/>
            <person name="Houbraken J."/>
        </authorList>
    </citation>
    <scope>NUCLEOTIDE SEQUENCE</scope>
    <source>
        <strain evidence="14">M34</strain>
    </source>
</reference>
<evidence type="ECO:0000256" key="3">
    <source>
        <dbReference type="ARBA" id="ARBA00022596"/>
    </source>
</evidence>
<dbReference type="Gene3D" id="3.20.20.140">
    <property type="entry name" value="Metal-dependent hydrolases"/>
    <property type="match status" value="1"/>
</dbReference>
<feature type="binding site" evidence="7">
    <location>
        <position position="1090"/>
    </location>
    <ligand>
        <name>Ni(2+)</name>
        <dbReference type="ChEBI" id="CHEBI:49786"/>
        <label>2</label>
    </ligand>
</feature>
<evidence type="ECO:0000256" key="7">
    <source>
        <dbReference type="PIRSR" id="PIRSR611612-51"/>
    </source>
</evidence>
<dbReference type="UniPathway" id="UPA00258">
    <property type="reaction ID" value="UER00370"/>
</dbReference>
<dbReference type="InterPro" id="IPR050112">
    <property type="entry name" value="Urease_alpha_subunit"/>
</dbReference>
<evidence type="ECO:0000313" key="14">
    <source>
        <dbReference type="EMBL" id="KAG4422491.1"/>
    </source>
</evidence>
<dbReference type="SUPFAM" id="SSF51338">
    <property type="entry name" value="Composite domain of metallo-dependent hydrolases"/>
    <property type="match status" value="1"/>
</dbReference>
<dbReference type="InterPro" id="IPR017950">
    <property type="entry name" value="Urease_AS"/>
</dbReference>
<keyword evidence="11" id="KW-0812">Transmembrane</keyword>
<feature type="domain" description="Urease" evidence="13">
    <location>
        <begin position="947"/>
        <end position="1383"/>
    </location>
</feature>
<feature type="modified residue" description="N6-carboxylysine" evidence="6">
    <location>
        <position position="1035"/>
    </location>
</feature>
<feature type="active site" description="Proton donor" evidence="8 10">
    <location>
        <position position="1138"/>
    </location>
</feature>
<dbReference type="Pfam" id="PF00547">
    <property type="entry name" value="Urease_gamma"/>
    <property type="match status" value="1"/>
</dbReference>
<dbReference type="Pfam" id="PF13639">
    <property type="entry name" value="zf-RING_2"/>
    <property type="match status" value="1"/>
</dbReference>
<dbReference type="PANTHER" id="PTHR43440:SF1">
    <property type="entry name" value="UREASE"/>
    <property type="match status" value="1"/>
</dbReference>
<dbReference type="CDD" id="cd16454">
    <property type="entry name" value="RING-H2_PA-TM-RING"/>
    <property type="match status" value="1"/>
</dbReference>
<proteinExistence type="inferred from homology"/>
<sequence length="1383" mass="151326">MIAINDIETFVLLFPNDEWSDTGYDDSLVAQLRIDADAVVKPNVSFTQFADKNLQTLSTRNANQDGTISGFLYVPDLNADDTCYNLTKQYVPANVTRTANLPQTDFTLVALAPWINVECTFEYMAAARMAPVRALIFYQPGNDTTTPESSSGAWDLQDGGAWRTHHQFPVYAVPGALGSTLMHQLSLYSGNMTEVPYGHQIAELPDVDVRDYVRLYTEIGLSTKTVFPTLWVYFLVVIAVAVICLGGISGLMHFVQRSRRKSLRRRVANGEIDLEALGIKRLRVPQEDIDRLPLFIYVSEDEKSLPASPQKQEHFVSIDHRDDFSGASTVIGSDSRIYDMMSAKELPTAELVPIDEKAPIPESTLVHRFLPYVQPTCAICLEDFESGISEIRELPCGHIFHPECIDTFLSSNSSLCPMCKKSALPVGSCPTIITNAMVRRERNLRRIRSRVPAQEEPDVEAYGARRRLQDLKANIRRNLMSSPQTIQPLPRQPQPVFVAHPGTGRDQPDALSLELSRQDLVERRIRELQAGQVPIRDPDLVSERHQSKCKSYPLGVILSKNLTFCRAEESFKGISRLLRSLNANGVLIRDGAHTVSDLMSIGSTMLGRRHVLPSVPSTLTEIMVEGTFPTGTYLVTVHHPISTDDGDMSKALYGSFLPVMEREREVEVFALPREEEYEGVRMPGAVVVVKGAGKVKLNEGRRRIRLSVKSKGDRPIQIGSHYHFIETNPQLEFDRAKVYGYRLDIAAGTSVRFEPGDTKTVTLVEIGGNKIIRGGNHLATGEVDLSRIDDIVTKLQQGGFAHAPEPAGDAAHISEFEMDRAAYATMFGPTVGDKVRLGFTDLWIKVEKDLTSYGDECKFGGGKTLREGMGQATGVSDEVSLDLVIVNALIVDWTGIYKADIGVKNGYIVGIGKAGNPDVMEGISPPNMIVGSCTDVIAGEGKIITAGGFDSHIHFICPQQVNEAIASGITTMLGGGTGPSAGTSATTCTPGKNYMRQMLQACDTLPVNFGITGKGNDSSPIALREQVIAGACGLKLHEDWGTTPSAIDSCLTVCDELDVQCLIHTDTLNESGFVESTIAAIKDRTIHTYHTEGAGGGHAPDIISVVEHANVLPSSTNPTRPFTRNTLDEHLDMLMVCHHLSKNIPEDVAFAESRIRAETIAAEDVLHDLGAISMMSSDSQAMGRCGEVILRTWNTAHKNKVQRGFLPEDEGTDADNFRVKRYVSKYTINPAIAQGMGHVIGSVEVGKLADLVVWDPAWFGTKPMTVVKSGLIAYAQMGDPNASIPTVQPIIARPMFAPLVPSTSILFVSASSISSGNIASYKLKKRIEAVKNCRSIGKADMKFNDVRPKMKVDPESYRVEADGVHMTAEPAVTLPLTQVAFVY</sequence>
<dbReference type="Proteomes" id="UP000664132">
    <property type="component" value="Unassembled WGS sequence"/>
</dbReference>
<feature type="binding site" evidence="7">
    <location>
        <position position="954"/>
    </location>
    <ligand>
        <name>Ni(2+)</name>
        <dbReference type="ChEBI" id="CHEBI:49786"/>
        <label>1</label>
    </ligand>
</feature>
<dbReference type="Gene3D" id="2.30.40.10">
    <property type="entry name" value="Urease, subunit C, domain 1"/>
    <property type="match status" value="1"/>
</dbReference>
<dbReference type="CDD" id="cd00375">
    <property type="entry name" value="Urease_alpha"/>
    <property type="match status" value="1"/>
</dbReference>
<dbReference type="SUPFAM" id="SSF54111">
    <property type="entry name" value="Urease, gamma-subunit"/>
    <property type="match status" value="1"/>
</dbReference>
<dbReference type="NCBIfam" id="TIGR01792">
    <property type="entry name" value="urease_alph"/>
    <property type="match status" value="1"/>
</dbReference>
<evidence type="ECO:0000256" key="10">
    <source>
        <dbReference type="PROSITE-ProRule" id="PRU00700"/>
    </source>
</evidence>
<dbReference type="SUPFAM" id="SSF51278">
    <property type="entry name" value="Urease, beta-subunit"/>
    <property type="match status" value="1"/>
</dbReference>
<dbReference type="InterPro" id="IPR005848">
    <property type="entry name" value="Urease_asu"/>
</dbReference>
<feature type="binding site" evidence="7">
    <location>
        <position position="1064"/>
    </location>
    <ligand>
        <name>Ni(2+)</name>
        <dbReference type="ChEBI" id="CHEBI:49786"/>
        <label>2</label>
    </ligand>
</feature>
<feature type="transmembrane region" description="Helical" evidence="11">
    <location>
        <begin position="230"/>
        <end position="255"/>
    </location>
</feature>
<keyword evidence="4 7" id="KW-0479">Metal-binding</keyword>
<dbReference type="HAMAP" id="MF_01953">
    <property type="entry name" value="Urease_alpha"/>
    <property type="match status" value="1"/>
</dbReference>
<comment type="PTM">
    <text evidence="6">Carbamylation allows a single lysine to coordinate two nickel ions.</text>
</comment>
<keyword evidence="3 7" id="KW-0533">Nickel</keyword>
<comment type="caution">
    <text evidence="14">The sequence shown here is derived from an EMBL/GenBank/DDBJ whole genome shotgun (WGS) entry which is preliminary data.</text>
</comment>
<evidence type="ECO:0000256" key="8">
    <source>
        <dbReference type="PIRSR" id="PIRSR611612-52"/>
    </source>
</evidence>
<dbReference type="InterPro" id="IPR036463">
    <property type="entry name" value="Urease_gamma_sf"/>
</dbReference>
<dbReference type="GO" id="GO:0008270">
    <property type="term" value="F:zinc ion binding"/>
    <property type="evidence" value="ECO:0007669"/>
    <property type="project" value="UniProtKB-KW"/>
</dbReference>
<dbReference type="InterPro" id="IPR036461">
    <property type="entry name" value="Urease_betasu_sf"/>
</dbReference>
<keyword evidence="15" id="KW-1185">Reference proteome</keyword>
<evidence type="ECO:0000256" key="4">
    <source>
        <dbReference type="ARBA" id="ARBA00022723"/>
    </source>
</evidence>
<evidence type="ECO:0000259" key="12">
    <source>
        <dbReference type="PROSITE" id="PS50089"/>
    </source>
</evidence>
<dbReference type="InterPro" id="IPR029754">
    <property type="entry name" value="Urease_Ni-bd"/>
</dbReference>
<evidence type="ECO:0000256" key="1">
    <source>
        <dbReference type="ARBA" id="ARBA00004897"/>
    </source>
</evidence>
<keyword evidence="5 10" id="KW-0378">Hydrolase</keyword>
<dbReference type="EMBL" id="JAFJYH010000048">
    <property type="protein sequence ID" value="KAG4422491.1"/>
    <property type="molecule type" value="Genomic_DNA"/>
</dbReference>
<dbReference type="PROSITE" id="PS51368">
    <property type="entry name" value="UREASE_3"/>
    <property type="match status" value="1"/>
</dbReference>
<keyword evidence="9" id="KW-0862">Zinc</keyword>
<dbReference type="CDD" id="cd00407">
    <property type="entry name" value="Urease_beta"/>
    <property type="match status" value="1"/>
</dbReference>
<dbReference type="InterPro" id="IPR001841">
    <property type="entry name" value="Znf_RING"/>
</dbReference>
<keyword evidence="11" id="KW-0472">Membrane</keyword>
<protein>
    <recommendedName>
        <fullName evidence="2">urease</fullName>
        <ecNumber evidence="2">3.5.1.5</ecNumber>
    </recommendedName>
</protein>
<feature type="binding site" evidence="10">
    <location>
        <position position="1037"/>
    </location>
    <ligand>
        <name>substrate</name>
    </ligand>
</feature>
<evidence type="ECO:0000256" key="9">
    <source>
        <dbReference type="PROSITE-ProRule" id="PRU00175"/>
    </source>
</evidence>
<feature type="binding site" evidence="7">
    <location>
        <position position="952"/>
    </location>
    <ligand>
        <name>Ni(2+)</name>
        <dbReference type="ChEBI" id="CHEBI:49786"/>
        <label>1</label>
    </ligand>
</feature>
<dbReference type="OrthoDB" id="1708534at2759"/>
<dbReference type="SMART" id="SM00184">
    <property type="entry name" value="RING"/>
    <property type="match status" value="1"/>
</dbReference>
<feature type="binding site" description="via carbamate group" evidence="7">
    <location>
        <position position="1035"/>
    </location>
    <ligand>
        <name>Ni(2+)</name>
        <dbReference type="ChEBI" id="CHEBI:49786"/>
        <label>2</label>
    </ligand>
</feature>
<dbReference type="Gene3D" id="2.10.150.10">
    <property type="entry name" value="Urease, beta subunit"/>
    <property type="match status" value="1"/>
</dbReference>
<gene>
    <name evidence="14" type="ORF">IFR04_004392</name>
</gene>
<accession>A0A8H7WCW3</accession>
<dbReference type="PANTHER" id="PTHR43440">
    <property type="entry name" value="UREASE"/>
    <property type="match status" value="1"/>
</dbReference>
<dbReference type="InterPro" id="IPR032466">
    <property type="entry name" value="Metal_Hydrolase"/>
</dbReference>
<feature type="binding site" description="via carbamate group" evidence="7">
    <location>
        <position position="1035"/>
    </location>
    <ligand>
        <name>Ni(2+)</name>
        <dbReference type="ChEBI" id="CHEBI:49786"/>
        <label>1</label>
    </ligand>
</feature>
<dbReference type="Pfam" id="PF00699">
    <property type="entry name" value="Urease_beta"/>
    <property type="match status" value="1"/>
</dbReference>
<feature type="domain" description="RING-type" evidence="12">
    <location>
        <begin position="377"/>
        <end position="420"/>
    </location>
</feature>
<dbReference type="InterPro" id="IPR011612">
    <property type="entry name" value="Urease_alpha_N_dom"/>
</dbReference>
<dbReference type="Pfam" id="PF01979">
    <property type="entry name" value="Amidohydro_1"/>
    <property type="match status" value="1"/>
</dbReference>
<dbReference type="InterPro" id="IPR013083">
    <property type="entry name" value="Znf_RING/FYVE/PHD"/>
</dbReference>
<dbReference type="PROSITE" id="PS00145">
    <property type="entry name" value="UREASE_2"/>
    <property type="match status" value="1"/>
</dbReference>
<evidence type="ECO:0000256" key="6">
    <source>
        <dbReference type="PIRSR" id="PIRSR611612-50"/>
    </source>
</evidence>
<dbReference type="InterPro" id="IPR006680">
    <property type="entry name" value="Amidohydro-rel"/>
</dbReference>
<feature type="binding site" evidence="7">
    <location>
        <position position="1178"/>
    </location>
    <ligand>
        <name>Ni(2+)</name>
        <dbReference type="ChEBI" id="CHEBI:49786"/>
        <label>1</label>
    </ligand>
</feature>
<evidence type="ECO:0000313" key="15">
    <source>
        <dbReference type="Proteomes" id="UP000664132"/>
    </source>
</evidence>
<dbReference type="PROSITE" id="PS01120">
    <property type="entry name" value="UREASE_1"/>
    <property type="match status" value="1"/>
</dbReference>
<dbReference type="PRINTS" id="PR01752">
    <property type="entry name" value="UREASE"/>
</dbReference>
<dbReference type="GO" id="GO:0016151">
    <property type="term" value="F:nickel cation binding"/>
    <property type="evidence" value="ECO:0007669"/>
    <property type="project" value="InterPro"/>
</dbReference>
<name>A0A8H7WCW3_9HELO</name>
<dbReference type="InterPro" id="IPR011059">
    <property type="entry name" value="Metal-dep_hydrolase_composite"/>
</dbReference>
<dbReference type="GO" id="GO:0043419">
    <property type="term" value="P:urea catabolic process"/>
    <property type="evidence" value="ECO:0007669"/>
    <property type="project" value="UniProtKB-UniPathway"/>
</dbReference>
<dbReference type="Gene3D" id="3.30.280.10">
    <property type="entry name" value="Urease, gamma-like subunit"/>
    <property type="match status" value="1"/>
</dbReference>
<keyword evidence="9" id="KW-0863">Zinc-finger</keyword>
<dbReference type="PROSITE" id="PS50089">
    <property type="entry name" value="ZF_RING_2"/>
    <property type="match status" value="1"/>
</dbReference>
<dbReference type="InterPro" id="IPR002026">
    <property type="entry name" value="Urease_gamma/gamma-beta_su"/>
</dbReference>
<dbReference type="InterPro" id="IPR017951">
    <property type="entry name" value="Urease_asu_c"/>
</dbReference>
<comment type="pathway">
    <text evidence="1">Nitrogen metabolism; urea degradation; CO(2) and NH(3) from urea (urease route): step 1/1.</text>
</comment>
<evidence type="ECO:0000259" key="13">
    <source>
        <dbReference type="PROSITE" id="PS51368"/>
    </source>
</evidence>
<dbReference type="Pfam" id="PF00449">
    <property type="entry name" value="Urease_alpha"/>
    <property type="match status" value="1"/>
</dbReference>
<dbReference type="InterPro" id="IPR002019">
    <property type="entry name" value="Urease_beta-like"/>
</dbReference>
<organism evidence="14 15">
    <name type="scientific">Cadophora malorum</name>
    <dbReference type="NCBI Taxonomy" id="108018"/>
    <lineage>
        <taxon>Eukaryota</taxon>
        <taxon>Fungi</taxon>
        <taxon>Dikarya</taxon>
        <taxon>Ascomycota</taxon>
        <taxon>Pezizomycotina</taxon>
        <taxon>Leotiomycetes</taxon>
        <taxon>Helotiales</taxon>
        <taxon>Ploettnerulaceae</taxon>
        <taxon>Cadophora</taxon>
    </lineage>
</organism>
<dbReference type="Gene3D" id="3.30.40.10">
    <property type="entry name" value="Zinc/RING finger domain, C3HC4 (zinc finger)"/>
    <property type="match status" value="1"/>
</dbReference>
<evidence type="ECO:0000256" key="2">
    <source>
        <dbReference type="ARBA" id="ARBA00012934"/>
    </source>
</evidence>
<comment type="cofactor">
    <cofactor evidence="7">
        <name>Ni cation</name>
        <dbReference type="ChEBI" id="CHEBI:25516"/>
    </cofactor>
    <text evidence="7">Binds 2 nickel ions per subunit.</text>
</comment>
<dbReference type="NCBIfam" id="TIGR00192">
    <property type="entry name" value="urease_beta"/>
    <property type="match status" value="1"/>
</dbReference>
<keyword evidence="11" id="KW-1133">Transmembrane helix</keyword>
<dbReference type="NCBIfam" id="NF009686">
    <property type="entry name" value="PRK13207.1"/>
    <property type="match status" value="1"/>
</dbReference>
<dbReference type="GO" id="GO:0035550">
    <property type="term" value="C:urease complex"/>
    <property type="evidence" value="ECO:0007669"/>
    <property type="project" value="InterPro"/>
</dbReference>
<dbReference type="SUPFAM" id="SSF57850">
    <property type="entry name" value="RING/U-box"/>
    <property type="match status" value="1"/>
</dbReference>
<dbReference type="GO" id="GO:0009039">
    <property type="term" value="F:urease activity"/>
    <property type="evidence" value="ECO:0007669"/>
    <property type="project" value="UniProtKB-EC"/>
</dbReference>
<evidence type="ECO:0000256" key="11">
    <source>
        <dbReference type="SAM" id="Phobius"/>
    </source>
</evidence>